<evidence type="ECO:0000313" key="2">
    <source>
        <dbReference type="Proteomes" id="UP000054217"/>
    </source>
</evidence>
<proteinExistence type="predicted"/>
<protein>
    <submittedName>
        <fullName evidence="1">Uncharacterized protein</fullName>
    </submittedName>
</protein>
<sequence>MLGLRIPCRGSPKAPSFSGHPEDLQHYFDDISDFCDGYRLLDGLTRIKFTLKYAPFELANLWSHFVEESGGDWICFTSEVV</sequence>
<reference evidence="1 2" key="1">
    <citation type="submission" date="2014-04" db="EMBL/GenBank/DDBJ databases">
        <authorList>
            <consortium name="DOE Joint Genome Institute"/>
            <person name="Kuo A."/>
            <person name="Kohler A."/>
            <person name="Costa M.D."/>
            <person name="Nagy L.G."/>
            <person name="Floudas D."/>
            <person name="Copeland A."/>
            <person name="Barry K.W."/>
            <person name="Cichocki N."/>
            <person name="Veneault-Fourrey C."/>
            <person name="LaButti K."/>
            <person name="Lindquist E.A."/>
            <person name="Lipzen A."/>
            <person name="Lundell T."/>
            <person name="Morin E."/>
            <person name="Murat C."/>
            <person name="Sun H."/>
            <person name="Tunlid A."/>
            <person name="Henrissat B."/>
            <person name="Grigoriev I.V."/>
            <person name="Hibbett D.S."/>
            <person name="Martin F."/>
            <person name="Nordberg H.P."/>
            <person name="Cantor M.N."/>
            <person name="Hua S.X."/>
        </authorList>
    </citation>
    <scope>NUCLEOTIDE SEQUENCE [LARGE SCALE GENOMIC DNA]</scope>
    <source>
        <strain evidence="1 2">Marx 270</strain>
    </source>
</reference>
<accession>A0A0C3PSV3</accession>
<reference evidence="2" key="2">
    <citation type="submission" date="2015-01" db="EMBL/GenBank/DDBJ databases">
        <title>Evolutionary Origins and Diversification of the Mycorrhizal Mutualists.</title>
        <authorList>
            <consortium name="DOE Joint Genome Institute"/>
            <consortium name="Mycorrhizal Genomics Consortium"/>
            <person name="Kohler A."/>
            <person name="Kuo A."/>
            <person name="Nagy L.G."/>
            <person name="Floudas D."/>
            <person name="Copeland A."/>
            <person name="Barry K.W."/>
            <person name="Cichocki N."/>
            <person name="Veneault-Fourrey C."/>
            <person name="LaButti K."/>
            <person name="Lindquist E.A."/>
            <person name="Lipzen A."/>
            <person name="Lundell T."/>
            <person name="Morin E."/>
            <person name="Murat C."/>
            <person name="Riley R."/>
            <person name="Ohm R."/>
            <person name="Sun H."/>
            <person name="Tunlid A."/>
            <person name="Henrissat B."/>
            <person name="Grigoriev I.V."/>
            <person name="Hibbett D.S."/>
            <person name="Martin F."/>
        </authorList>
    </citation>
    <scope>NUCLEOTIDE SEQUENCE [LARGE SCALE GENOMIC DNA]</scope>
    <source>
        <strain evidence="2">Marx 270</strain>
    </source>
</reference>
<dbReference type="OrthoDB" id="2707690at2759"/>
<dbReference type="InParanoid" id="A0A0C3PSV3"/>
<dbReference type="EMBL" id="KN831949">
    <property type="protein sequence ID" value="KIO11749.1"/>
    <property type="molecule type" value="Genomic_DNA"/>
</dbReference>
<keyword evidence="2" id="KW-1185">Reference proteome</keyword>
<dbReference type="AlphaFoldDB" id="A0A0C3PSV3"/>
<gene>
    <name evidence="1" type="ORF">M404DRAFT_126445</name>
</gene>
<dbReference type="Proteomes" id="UP000054217">
    <property type="component" value="Unassembled WGS sequence"/>
</dbReference>
<evidence type="ECO:0000313" key="1">
    <source>
        <dbReference type="EMBL" id="KIO11749.1"/>
    </source>
</evidence>
<dbReference type="HOGENOM" id="CLU_187861_0_0_1"/>
<organism evidence="1 2">
    <name type="scientific">Pisolithus tinctorius Marx 270</name>
    <dbReference type="NCBI Taxonomy" id="870435"/>
    <lineage>
        <taxon>Eukaryota</taxon>
        <taxon>Fungi</taxon>
        <taxon>Dikarya</taxon>
        <taxon>Basidiomycota</taxon>
        <taxon>Agaricomycotina</taxon>
        <taxon>Agaricomycetes</taxon>
        <taxon>Agaricomycetidae</taxon>
        <taxon>Boletales</taxon>
        <taxon>Sclerodermatineae</taxon>
        <taxon>Pisolithaceae</taxon>
        <taxon>Pisolithus</taxon>
    </lineage>
</organism>
<name>A0A0C3PSV3_PISTI</name>